<organism evidence="4 5">
    <name type="scientific">Ignisphaera aggregans (strain DSM 17230 / JCM 13409 / AQ1.S1)</name>
    <dbReference type="NCBI Taxonomy" id="583356"/>
    <lineage>
        <taxon>Archaea</taxon>
        <taxon>Thermoproteota</taxon>
        <taxon>Thermoprotei</taxon>
        <taxon>Desulfurococcales</taxon>
        <taxon>Desulfurococcaceae</taxon>
        <taxon>Ignisphaera</taxon>
    </lineage>
</organism>
<proteinExistence type="predicted"/>
<dbReference type="Pfam" id="PF08241">
    <property type="entry name" value="Methyltransf_11"/>
    <property type="match status" value="1"/>
</dbReference>
<dbReference type="STRING" id="583356.Igag_1818"/>
<gene>
    <name evidence="4" type="ordered locus">Igag_1818</name>
</gene>
<dbReference type="GO" id="GO:0032259">
    <property type="term" value="P:methylation"/>
    <property type="evidence" value="ECO:0007669"/>
    <property type="project" value="UniProtKB-KW"/>
</dbReference>
<dbReference type="InterPro" id="IPR029063">
    <property type="entry name" value="SAM-dependent_MTases_sf"/>
</dbReference>
<feature type="domain" description="Methyltransferase type 11" evidence="3">
    <location>
        <begin position="52"/>
        <end position="149"/>
    </location>
</feature>
<dbReference type="BioCyc" id="IAGG583356:GHAH-1806-MONOMER"/>
<protein>
    <submittedName>
        <fullName evidence="4">Methyltransferase type 11</fullName>
    </submittedName>
</protein>
<evidence type="ECO:0000256" key="1">
    <source>
        <dbReference type="ARBA" id="ARBA00022603"/>
    </source>
</evidence>
<dbReference type="InterPro" id="IPR013216">
    <property type="entry name" value="Methyltransf_11"/>
</dbReference>
<dbReference type="InterPro" id="IPR051422">
    <property type="entry name" value="AlkB_tRNA_MeTrf/Diox"/>
</dbReference>
<dbReference type="Gene3D" id="3.40.50.150">
    <property type="entry name" value="Vaccinia Virus protein VP39"/>
    <property type="match status" value="1"/>
</dbReference>
<dbReference type="KEGG" id="iag:Igag_1818"/>
<keyword evidence="1 4" id="KW-0489">Methyltransferase</keyword>
<dbReference type="EMBL" id="CP002098">
    <property type="protein sequence ID" value="ADM28615.1"/>
    <property type="molecule type" value="Genomic_DNA"/>
</dbReference>
<dbReference type="HOGENOM" id="CLU_1286340_0_0_2"/>
<dbReference type="Proteomes" id="UP000001304">
    <property type="component" value="Chromosome"/>
</dbReference>
<dbReference type="SUPFAM" id="SSF53335">
    <property type="entry name" value="S-adenosyl-L-methionine-dependent methyltransferases"/>
    <property type="match status" value="1"/>
</dbReference>
<dbReference type="GO" id="GO:0008757">
    <property type="term" value="F:S-adenosylmethionine-dependent methyltransferase activity"/>
    <property type="evidence" value="ECO:0007669"/>
    <property type="project" value="InterPro"/>
</dbReference>
<evidence type="ECO:0000259" key="3">
    <source>
        <dbReference type="Pfam" id="PF08241"/>
    </source>
</evidence>
<reference evidence="4 5" key="1">
    <citation type="journal article" date="2010" name="Stand. Genomic Sci.">
        <title>Complete genome sequence of Ignisphaera aggregans type strain (AQ1.S1).</title>
        <authorList>
            <person name="Goker M."/>
            <person name="Held B."/>
            <person name="Lapidus A."/>
            <person name="Nolan M."/>
            <person name="Spring S."/>
            <person name="Yasawong M."/>
            <person name="Lucas S."/>
            <person name="Glavina Del Rio T."/>
            <person name="Tice H."/>
            <person name="Cheng J.F."/>
            <person name="Goodwin L."/>
            <person name="Tapia R."/>
            <person name="Pitluck S."/>
            <person name="Liolios K."/>
            <person name="Ivanova N."/>
            <person name="Mavromatis K."/>
            <person name="Mikhailova N."/>
            <person name="Pati A."/>
            <person name="Chen A."/>
            <person name="Palaniappan K."/>
            <person name="Brambilla E."/>
            <person name="Land M."/>
            <person name="Hauser L."/>
            <person name="Chang Y.J."/>
            <person name="Jeffries C.D."/>
            <person name="Brettin T."/>
            <person name="Detter J.C."/>
            <person name="Han C."/>
            <person name="Rohde M."/>
            <person name="Sikorski J."/>
            <person name="Woyke T."/>
            <person name="Bristow J."/>
            <person name="Eisen J.A."/>
            <person name="Markowitz V."/>
            <person name="Hugenholtz P."/>
            <person name="Kyrpides N.C."/>
            <person name="Klenk H.P."/>
        </authorList>
    </citation>
    <scope>NUCLEOTIDE SEQUENCE [LARGE SCALE GENOMIC DNA]</scope>
    <source>
        <strain evidence="5">DSM 17230 / JCM 13409 / AQ1.S1</strain>
    </source>
</reference>
<evidence type="ECO:0000313" key="4">
    <source>
        <dbReference type="EMBL" id="ADM28615.1"/>
    </source>
</evidence>
<evidence type="ECO:0000256" key="2">
    <source>
        <dbReference type="ARBA" id="ARBA00022679"/>
    </source>
</evidence>
<name>E0SSN0_IGNAA</name>
<dbReference type="AlphaFoldDB" id="E0SSN0"/>
<dbReference type="CDD" id="cd02440">
    <property type="entry name" value="AdoMet_MTases"/>
    <property type="match status" value="1"/>
</dbReference>
<dbReference type="PANTHER" id="PTHR13069:SF21">
    <property type="entry name" value="ALKYLATED DNA REPAIR PROTEIN ALKB HOMOLOG 8"/>
    <property type="match status" value="1"/>
</dbReference>
<dbReference type="GO" id="GO:0008175">
    <property type="term" value="F:tRNA methyltransferase activity"/>
    <property type="evidence" value="ECO:0007669"/>
    <property type="project" value="UniProtKB-ARBA"/>
</dbReference>
<evidence type="ECO:0000313" key="5">
    <source>
        <dbReference type="Proteomes" id="UP000001304"/>
    </source>
</evidence>
<accession>E0SSN0</accession>
<keyword evidence="2 4" id="KW-0808">Transferase</keyword>
<dbReference type="PANTHER" id="PTHR13069">
    <property type="entry name" value="ALKYLATED DNA REPAIR PROTEIN ALKB HOMOLOG 8"/>
    <property type="match status" value="1"/>
</dbReference>
<dbReference type="GO" id="GO:0006400">
    <property type="term" value="P:tRNA modification"/>
    <property type="evidence" value="ECO:0007669"/>
    <property type="project" value="UniProtKB-ARBA"/>
</dbReference>
<keyword evidence="5" id="KW-1185">Reference proteome</keyword>
<sequence>MHYLMQMILAKNPRNIILRVLEVYDEIAIGFSRFRTRPWRISDIAKHGLIIDLGSGPCINGIYVSKMREGYLICLDISFSMSMISRDNIIKNRVLGDSIAADMLFLPIRDDVADTILAIASLHHIPKKYLSIVLNEIKRISKPLGIIVITIWSWRQIRFLLYTLFNVVLFLIRAISNIHEYFVPWRKRDRIYWRYYYLPSIEWLEKLSREIGLRVLSRGFIGYLKNRSENIYIVATKQLQS</sequence>